<gene>
    <name evidence="6" type="ORF">N7450_011795</name>
</gene>
<evidence type="ECO:0000313" key="6">
    <source>
        <dbReference type="EMBL" id="KAJ5569309.1"/>
    </source>
</evidence>
<evidence type="ECO:0000256" key="2">
    <source>
        <dbReference type="ARBA" id="ARBA00023043"/>
    </source>
</evidence>
<feature type="repeat" description="ANK" evidence="3">
    <location>
        <begin position="103"/>
        <end position="135"/>
    </location>
</feature>
<keyword evidence="7" id="KW-1185">Reference proteome</keyword>
<feature type="repeat" description="ANK" evidence="3">
    <location>
        <begin position="244"/>
        <end position="278"/>
    </location>
</feature>
<feature type="domain" description="F-box" evidence="5">
    <location>
        <begin position="1"/>
        <end position="46"/>
    </location>
</feature>
<dbReference type="PROSITE" id="PS50088">
    <property type="entry name" value="ANK_REPEAT"/>
    <property type="match status" value="3"/>
</dbReference>
<dbReference type="SMART" id="SM00248">
    <property type="entry name" value="ANK"/>
    <property type="match status" value="7"/>
</dbReference>
<dbReference type="Proteomes" id="UP001216150">
    <property type="component" value="Unassembled WGS sequence"/>
</dbReference>
<feature type="region of interest" description="Disordered" evidence="4">
    <location>
        <begin position="380"/>
        <end position="399"/>
    </location>
</feature>
<keyword evidence="2 3" id="KW-0040">ANK repeat</keyword>
<feature type="repeat" description="ANK" evidence="3">
    <location>
        <begin position="49"/>
        <end position="81"/>
    </location>
</feature>
<sequence length="399" mass="44957">MSIVWLPSELLMLIAHQLDHRDLNALLQAHSSFHQALNDYLYYCNVQYDNSSALFWAATHGSLKTVQHLLDAGANVRWNSDYWKMSRPWGKRAPYLRIPAFELREHPISYAATNGHMDIVQQLLQEGADINFKDRDGRGLLALAARNGHFALVKMLISRNACQLLCNRHGQRSISDAASQGHNEIADFLLSEFSRLPFFSRHPKFTIQAEMQWMLYYAAQCGDQSRIKDLVASGADVNFRFKFATSTPLYAAVASAPSPVNVVKLLLELGADPNIGQAPSSRRRLCGSIPRYLLPLDYAIKRSESYPLIKLLLEFGANARDASQALYTAVNDEKPAEFRLLVEHGADIYIHGRKKSLFKLALECPCNEIRNVILEHGITPDTPDPADPMSGRSSFRIRY</sequence>
<dbReference type="PANTHER" id="PTHR24171">
    <property type="entry name" value="ANKYRIN REPEAT DOMAIN-CONTAINING PROTEIN 39-RELATED"/>
    <property type="match status" value="1"/>
</dbReference>
<evidence type="ECO:0000256" key="1">
    <source>
        <dbReference type="ARBA" id="ARBA00022737"/>
    </source>
</evidence>
<dbReference type="PROSITE" id="PS50297">
    <property type="entry name" value="ANK_REP_REGION"/>
    <property type="match status" value="3"/>
</dbReference>
<dbReference type="InterPro" id="IPR036770">
    <property type="entry name" value="Ankyrin_rpt-contain_sf"/>
</dbReference>
<protein>
    <recommendedName>
        <fullName evidence="5">F-box domain-containing protein</fullName>
    </recommendedName>
</protein>
<accession>A0AAD6DCR7</accession>
<dbReference type="Gene3D" id="1.25.40.20">
    <property type="entry name" value="Ankyrin repeat-containing domain"/>
    <property type="match status" value="2"/>
</dbReference>
<dbReference type="EMBL" id="JAQJAC010000010">
    <property type="protein sequence ID" value="KAJ5569309.1"/>
    <property type="molecule type" value="Genomic_DNA"/>
</dbReference>
<dbReference type="CDD" id="cd09917">
    <property type="entry name" value="F-box_SF"/>
    <property type="match status" value="1"/>
</dbReference>
<dbReference type="AlphaFoldDB" id="A0AAD6DCR7"/>
<evidence type="ECO:0000313" key="7">
    <source>
        <dbReference type="Proteomes" id="UP001216150"/>
    </source>
</evidence>
<evidence type="ECO:0000259" key="5">
    <source>
        <dbReference type="PROSITE" id="PS50181"/>
    </source>
</evidence>
<dbReference type="Pfam" id="PF12796">
    <property type="entry name" value="Ank_2"/>
    <property type="match status" value="1"/>
</dbReference>
<dbReference type="Pfam" id="PF00023">
    <property type="entry name" value="Ank"/>
    <property type="match status" value="2"/>
</dbReference>
<dbReference type="InterPro" id="IPR002110">
    <property type="entry name" value="Ankyrin_rpt"/>
</dbReference>
<keyword evidence="1" id="KW-0677">Repeat</keyword>
<dbReference type="SUPFAM" id="SSF48403">
    <property type="entry name" value="Ankyrin repeat"/>
    <property type="match status" value="2"/>
</dbReference>
<proteinExistence type="predicted"/>
<name>A0AAD6DCR7_9EURO</name>
<evidence type="ECO:0000256" key="4">
    <source>
        <dbReference type="SAM" id="MobiDB-lite"/>
    </source>
</evidence>
<organism evidence="6 7">
    <name type="scientific">Penicillium hetheringtonii</name>
    <dbReference type="NCBI Taxonomy" id="911720"/>
    <lineage>
        <taxon>Eukaryota</taxon>
        <taxon>Fungi</taxon>
        <taxon>Dikarya</taxon>
        <taxon>Ascomycota</taxon>
        <taxon>Pezizomycotina</taxon>
        <taxon>Eurotiomycetes</taxon>
        <taxon>Eurotiomycetidae</taxon>
        <taxon>Eurotiales</taxon>
        <taxon>Aspergillaceae</taxon>
        <taxon>Penicillium</taxon>
    </lineage>
</organism>
<comment type="caution">
    <text evidence="6">The sequence shown here is derived from an EMBL/GenBank/DDBJ whole genome shotgun (WGS) entry which is preliminary data.</text>
</comment>
<reference evidence="6 7" key="1">
    <citation type="journal article" date="2023" name="IMA Fungus">
        <title>Comparative genomic study of the Penicillium genus elucidates a diverse pangenome and 15 lateral gene transfer events.</title>
        <authorList>
            <person name="Petersen C."/>
            <person name="Sorensen T."/>
            <person name="Nielsen M.R."/>
            <person name="Sondergaard T.E."/>
            <person name="Sorensen J.L."/>
            <person name="Fitzpatrick D.A."/>
            <person name="Frisvad J.C."/>
            <person name="Nielsen K.L."/>
        </authorList>
    </citation>
    <scope>NUCLEOTIDE SEQUENCE [LARGE SCALE GENOMIC DNA]</scope>
    <source>
        <strain evidence="6 7">IBT 29057</strain>
    </source>
</reference>
<dbReference type="PROSITE" id="PS50181">
    <property type="entry name" value="FBOX"/>
    <property type="match status" value="1"/>
</dbReference>
<dbReference type="InterPro" id="IPR001810">
    <property type="entry name" value="F-box_dom"/>
</dbReference>
<evidence type="ECO:0000256" key="3">
    <source>
        <dbReference type="PROSITE-ProRule" id="PRU00023"/>
    </source>
</evidence>